<dbReference type="PROSITE" id="PS50850">
    <property type="entry name" value="MFS"/>
    <property type="match status" value="1"/>
</dbReference>
<dbReference type="RefSeq" id="XP_007835348.1">
    <property type="nucleotide sequence ID" value="XM_007837157.1"/>
</dbReference>
<dbReference type="InParanoid" id="W3WXZ7"/>
<dbReference type="GeneID" id="19273589"/>
<dbReference type="AlphaFoldDB" id="W3WXZ7"/>
<dbReference type="InterPro" id="IPR011701">
    <property type="entry name" value="MFS"/>
</dbReference>
<dbReference type="GO" id="GO:0016020">
    <property type="term" value="C:membrane"/>
    <property type="evidence" value="ECO:0007669"/>
    <property type="project" value="UniProtKB-SubCell"/>
</dbReference>
<feature type="transmembrane region" description="Helical" evidence="6">
    <location>
        <begin position="293"/>
        <end position="318"/>
    </location>
</feature>
<dbReference type="Proteomes" id="UP000030651">
    <property type="component" value="Unassembled WGS sequence"/>
</dbReference>
<dbReference type="Pfam" id="PF07690">
    <property type="entry name" value="MFS_1"/>
    <property type="match status" value="1"/>
</dbReference>
<proteinExistence type="predicted"/>
<feature type="transmembrane region" description="Helical" evidence="6">
    <location>
        <begin position="416"/>
        <end position="433"/>
    </location>
</feature>
<dbReference type="HOGENOM" id="CLU_001265_0_5_1"/>
<evidence type="ECO:0000256" key="3">
    <source>
        <dbReference type="ARBA" id="ARBA00022692"/>
    </source>
</evidence>
<dbReference type="Gene3D" id="1.20.1250.20">
    <property type="entry name" value="MFS general substrate transporter like domains"/>
    <property type="match status" value="1"/>
</dbReference>
<dbReference type="GO" id="GO:0022857">
    <property type="term" value="F:transmembrane transporter activity"/>
    <property type="evidence" value="ECO:0007669"/>
    <property type="project" value="InterPro"/>
</dbReference>
<accession>W3WXZ7</accession>
<feature type="transmembrane region" description="Helical" evidence="6">
    <location>
        <begin position="164"/>
        <end position="184"/>
    </location>
</feature>
<dbReference type="EMBL" id="KI912114">
    <property type="protein sequence ID" value="ETS78723.1"/>
    <property type="molecule type" value="Genomic_DNA"/>
</dbReference>
<dbReference type="PANTHER" id="PTHR43791:SF59">
    <property type="entry name" value="TRANSPORTER, PUTATIVE (AFU_ORTHOLOGUE AFUA_1G06550)-RELATED"/>
    <property type="match status" value="1"/>
</dbReference>
<dbReference type="OMA" id="YAVGNIC"/>
<feature type="transmembrane region" description="Helical" evidence="6">
    <location>
        <begin position="453"/>
        <end position="473"/>
    </location>
</feature>
<sequence>MSDMKKKHSMQNAADVGKGEVMTIDVDDSQPGSAGHDKALDLLQRHHIDFDPNSDEAKRVLRKIDWRIMPMIFTIYLLQLMDKNSLSFAAIMDLKTDTHLTASQYSWLGSIVYFGYLGGEIPATFLMQRLPLAKFVAAMAMLWGIVVAMHAVCRDFGSLAAVRFILGAVEVVTAPAAIYITGAYYTKSEQVTRVAIWYTTSGWASVAGGFCAWALNQSRYFKWEGLFVLYGGLTFVTGVVLWFWLAASPTEASWLTEREKVIALERVRENKTGTEVWSFSWPQLKECFQDVRFYLIFLLLVSTGLPNGGVTAFGPTIISGFGFDTNQSALLNMGSGGAQVAGTLLALFIAKHTNRMIGGLWALGLAIIGVIMMLAIPEANYGARYGGYILMMQFPICILFIIAYMTGGVAGSTKKFAFGAAYQLGYAVGNIIGPQTFRASDAPNYYAAKYTMLAFLAFTALLIAAMGLIHMAWNKRRDAKDAADAENVPVRVENEEFEDLTDFRLKSFRYPI</sequence>
<evidence type="ECO:0000259" key="7">
    <source>
        <dbReference type="PROSITE" id="PS50850"/>
    </source>
</evidence>
<dbReference type="InterPro" id="IPR036259">
    <property type="entry name" value="MFS_trans_sf"/>
</dbReference>
<feature type="transmembrane region" description="Helical" evidence="6">
    <location>
        <begin position="64"/>
        <end position="81"/>
    </location>
</feature>
<evidence type="ECO:0000313" key="8">
    <source>
        <dbReference type="EMBL" id="ETS78723.1"/>
    </source>
</evidence>
<evidence type="ECO:0000256" key="5">
    <source>
        <dbReference type="ARBA" id="ARBA00023136"/>
    </source>
</evidence>
<feature type="transmembrane region" description="Helical" evidence="6">
    <location>
        <begin position="357"/>
        <end position="376"/>
    </location>
</feature>
<reference evidence="9" key="1">
    <citation type="journal article" date="2015" name="BMC Genomics">
        <title>Genomic and transcriptomic analysis of the endophytic fungus Pestalotiopsis fici reveals its lifestyle and high potential for synthesis of natural products.</title>
        <authorList>
            <person name="Wang X."/>
            <person name="Zhang X."/>
            <person name="Liu L."/>
            <person name="Xiang M."/>
            <person name="Wang W."/>
            <person name="Sun X."/>
            <person name="Che Y."/>
            <person name="Guo L."/>
            <person name="Liu G."/>
            <person name="Guo L."/>
            <person name="Wang C."/>
            <person name="Yin W.B."/>
            <person name="Stadler M."/>
            <person name="Zhang X."/>
            <person name="Liu X."/>
        </authorList>
    </citation>
    <scope>NUCLEOTIDE SEQUENCE [LARGE SCALE GENOMIC DNA]</scope>
    <source>
        <strain evidence="9">W106-1 / CGMCC3.15140</strain>
    </source>
</reference>
<dbReference type="PANTHER" id="PTHR43791">
    <property type="entry name" value="PERMEASE-RELATED"/>
    <property type="match status" value="1"/>
</dbReference>
<evidence type="ECO:0000313" key="9">
    <source>
        <dbReference type="Proteomes" id="UP000030651"/>
    </source>
</evidence>
<dbReference type="KEGG" id="pfy:PFICI_08576"/>
<feature type="transmembrane region" description="Helical" evidence="6">
    <location>
        <begin position="131"/>
        <end position="152"/>
    </location>
</feature>
<dbReference type="OrthoDB" id="6730379at2759"/>
<name>W3WXZ7_PESFW</name>
<keyword evidence="4 6" id="KW-1133">Transmembrane helix</keyword>
<dbReference type="eggNOG" id="KOG2533">
    <property type="taxonomic scope" value="Eukaryota"/>
</dbReference>
<keyword evidence="5 6" id="KW-0472">Membrane</keyword>
<feature type="transmembrane region" description="Helical" evidence="6">
    <location>
        <begin position="227"/>
        <end position="245"/>
    </location>
</feature>
<feature type="transmembrane region" description="Helical" evidence="6">
    <location>
        <begin position="196"/>
        <end position="215"/>
    </location>
</feature>
<evidence type="ECO:0000256" key="2">
    <source>
        <dbReference type="ARBA" id="ARBA00022448"/>
    </source>
</evidence>
<gene>
    <name evidence="8" type="ORF">PFICI_08576</name>
</gene>
<feature type="domain" description="Major facilitator superfamily (MFS) profile" evidence="7">
    <location>
        <begin position="68"/>
        <end position="477"/>
    </location>
</feature>
<feature type="transmembrane region" description="Helical" evidence="6">
    <location>
        <begin position="101"/>
        <end position="119"/>
    </location>
</feature>
<evidence type="ECO:0000256" key="1">
    <source>
        <dbReference type="ARBA" id="ARBA00004141"/>
    </source>
</evidence>
<evidence type="ECO:0000256" key="6">
    <source>
        <dbReference type="SAM" id="Phobius"/>
    </source>
</evidence>
<keyword evidence="3 6" id="KW-0812">Transmembrane</keyword>
<organism evidence="8 9">
    <name type="scientific">Pestalotiopsis fici (strain W106-1 / CGMCC3.15140)</name>
    <dbReference type="NCBI Taxonomy" id="1229662"/>
    <lineage>
        <taxon>Eukaryota</taxon>
        <taxon>Fungi</taxon>
        <taxon>Dikarya</taxon>
        <taxon>Ascomycota</taxon>
        <taxon>Pezizomycotina</taxon>
        <taxon>Sordariomycetes</taxon>
        <taxon>Xylariomycetidae</taxon>
        <taxon>Amphisphaeriales</taxon>
        <taxon>Sporocadaceae</taxon>
        <taxon>Pestalotiopsis</taxon>
    </lineage>
</organism>
<feature type="transmembrane region" description="Helical" evidence="6">
    <location>
        <begin position="388"/>
        <end position="409"/>
    </location>
</feature>
<keyword evidence="2" id="KW-0813">Transport</keyword>
<feature type="transmembrane region" description="Helical" evidence="6">
    <location>
        <begin position="330"/>
        <end position="350"/>
    </location>
</feature>
<protein>
    <recommendedName>
        <fullName evidence="7">Major facilitator superfamily (MFS) profile domain-containing protein</fullName>
    </recommendedName>
</protein>
<dbReference type="SUPFAM" id="SSF103473">
    <property type="entry name" value="MFS general substrate transporter"/>
    <property type="match status" value="1"/>
</dbReference>
<comment type="subcellular location">
    <subcellularLocation>
        <location evidence="1">Membrane</location>
        <topology evidence="1">Multi-pass membrane protein</topology>
    </subcellularLocation>
</comment>
<keyword evidence="9" id="KW-1185">Reference proteome</keyword>
<dbReference type="InterPro" id="IPR020846">
    <property type="entry name" value="MFS_dom"/>
</dbReference>
<evidence type="ECO:0000256" key="4">
    <source>
        <dbReference type="ARBA" id="ARBA00022989"/>
    </source>
</evidence>